<organism evidence="2 3">
    <name type="scientific">Qipengyuania algicida</name>
    <dbReference type="NCBI Taxonomy" id="1836209"/>
    <lineage>
        <taxon>Bacteria</taxon>
        <taxon>Pseudomonadati</taxon>
        <taxon>Pseudomonadota</taxon>
        <taxon>Alphaproteobacteria</taxon>
        <taxon>Sphingomonadales</taxon>
        <taxon>Erythrobacteraceae</taxon>
        <taxon>Qipengyuania</taxon>
    </lineage>
</organism>
<comment type="caution">
    <text evidence="2">The sequence shown here is derived from an EMBL/GenBank/DDBJ whole genome shotgun (WGS) entry which is preliminary data.</text>
</comment>
<evidence type="ECO:0000313" key="2">
    <source>
        <dbReference type="EMBL" id="MXP29650.1"/>
    </source>
</evidence>
<feature type="compositionally biased region" description="Polar residues" evidence="1">
    <location>
        <begin position="246"/>
        <end position="260"/>
    </location>
</feature>
<dbReference type="EMBL" id="WTYA01000010">
    <property type="protein sequence ID" value="MXP29650.1"/>
    <property type="molecule type" value="Genomic_DNA"/>
</dbReference>
<keyword evidence="3" id="KW-1185">Reference proteome</keyword>
<protein>
    <submittedName>
        <fullName evidence="2">Uncharacterized protein</fullName>
    </submittedName>
</protein>
<dbReference type="RefSeq" id="WP_160753953.1">
    <property type="nucleotide sequence ID" value="NZ_WTYA01000010.1"/>
</dbReference>
<evidence type="ECO:0000313" key="3">
    <source>
        <dbReference type="Proteomes" id="UP000439780"/>
    </source>
</evidence>
<accession>A0A845AHC8</accession>
<gene>
    <name evidence="2" type="ORF">GRI58_12580</name>
</gene>
<name>A0A845AHC8_9SPHN</name>
<dbReference type="AlphaFoldDB" id="A0A845AHC8"/>
<dbReference type="Proteomes" id="UP000439780">
    <property type="component" value="Unassembled WGS sequence"/>
</dbReference>
<sequence length="379" mass="41736">MAGIHLRRALKVGMVVLIVSASPVAARELVTIRPASDADVPGGALGVKSRAPVIEVEGIARGRYGHIKNEKLVAWIVYFGSRPDWARRFKRTDVFVDNVKAQELPGPDHPNGPYAQPNGYAYPISFNYRTPGISNDPKHLKSVQTRCNEAVANAKGPERKRYIQNGVILKMPAAYLVKVAVIWDSRGRFERAPPIDTTWIGATIKCLPTGHFAATSKGTSANSASQADIARELNKKRHKDRDENPSNESDPSGSRTNPKSTVRKLSLMTAPADIERIGNWICPKIIRLRGRVDVRRNFEGSAIFLGDHWLSDLNRLDLDGTGGHYIVANYPISWPIGGLSSASETAPRQQLSFSFNVSDQRGLLKRSVRKDVMVACRAI</sequence>
<feature type="region of interest" description="Disordered" evidence="1">
    <location>
        <begin position="234"/>
        <end position="263"/>
    </location>
</feature>
<evidence type="ECO:0000256" key="1">
    <source>
        <dbReference type="SAM" id="MobiDB-lite"/>
    </source>
</evidence>
<reference evidence="2 3" key="1">
    <citation type="submission" date="2019-12" db="EMBL/GenBank/DDBJ databases">
        <title>Genomic-based taxomic classification of the family Erythrobacteraceae.</title>
        <authorList>
            <person name="Xu L."/>
        </authorList>
    </citation>
    <scope>NUCLEOTIDE SEQUENCE [LARGE SCALE GENOMIC DNA]</scope>
    <source>
        <strain evidence="2 3">KEMB 9005-328</strain>
    </source>
</reference>
<proteinExistence type="predicted"/>